<dbReference type="SUPFAM" id="SSF50998">
    <property type="entry name" value="Quinoprotein alcohol dehydrogenase-like"/>
    <property type="match status" value="1"/>
</dbReference>
<evidence type="ECO:0000313" key="1">
    <source>
        <dbReference type="EMBL" id="CAI9743052.1"/>
    </source>
</evidence>
<dbReference type="SUPFAM" id="SSF63829">
    <property type="entry name" value="Calcium-dependent phosphotriesterase"/>
    <property type="match status" value="1"/>
</dbReference>
<keyword evidence="2" id="KW-1185">Reference proteome</keyword>
<evidence type="ECO:0000313" key="2">
    <source>
        <dbReference type="Proteomes" id="UP001162480"/>
    </source>
</evidence>
<dbReference type="PANTHER" id="PTHR24104:SF50">
    <property type="entry name" value="SMP-30_GLUCONOLACTONASE_LRE-LIKE REGION DOMAIN-CONTAINING PROTEIN"/>
    <property type="match status" value="1"/>
</dbReference>
<protein>
    <submittedName>
        <fullName evidence="1">Uncharacterized protein</fullName>
    </submittedName>
</protein>
<dbReference type="PANTHER" id="PTHR24104">
    <property type="entry name" value="E3 UBIQUITIN-PROTEIN LIGASE NHLRC1-RELATED"/>
    <property type="match status" value="1"/>
</dbReference>
<dbReference type="GO" id="GO:0061630">
    <property type="term" value="F:ubiquitin protein ligase activity"/>
    <property type="evidence" value="ECO:0007669"/>
    <property type="project" value="TreeGrafter"/>
</dbReference>
<reference evidence="1" key="1">
    <citation type="submission" date="2023-08" db="EMBL/GenBank/DDBJ databases">
        <authorList>
            <person name="Alioto T."/>
            <person name="Alioto T."/>
            <person name="Gomez Garrido J."/>
        </authorList>
    </citation>
    <scope>NUCLEOTIDE SEQUENCE</scope>
</reference>
<organism evidence="1 2">
    <name type="scientific">Octopus vulgaris</name>
    <name type="common">Common octopus</name>
    <dbReference type="NCBI Taxonomy" id="6645"/>
    <lineage>
        <taxon>Eukaryota</taxon>
        <taxon>Metazoa</taxon>
        <taxon>Spiralia</taxon>
        <taxon>Lophotrochozoa</taxon>
        <taxon>Mollusca</taxon>
        <taxon>Cephalopoda</taxon>
        <taxon>Coleoidea</taxon>
        <taxon>Octopodiformes</taxon>
        <taxon>Octopoda</taxon>
        <taxon>Incirrata</taxon>
        <taxon>Octopodidae</taxon>
        <taxon>Octopus</taxon>
    </lineage>
</organism>
<sequence length="1718" mass="197019">MSSQVQKDRQNTKKHFFRCANDSASLSPSMNLTLKEEEDSFKMPSFKMKTALTDYYNKYKDENEAMTEEVSKNCRSKSHNKGDQTKQEIVKGPRILSKIGHKLTMKEYANNLKMLKIKKNEFCIYLESEGLNTELFKQDFKHTINRLFKTSSDDSIVQKEVASFLEQCFNLYTNGNSFFYKNIAMQKPLEKFRPLSPAVPRTLNFCASDKDSPNTISNIIRIEGGIATYSRHLMTLSCFTTDGDCNVVHSPSPVTDLTRVDKQTVMATIPFRKKIIFINPSSCQMKTFHCGFNKITFVKNCTFLGIKLFSKIIYLVDWVHNTVESIFSLKDDPANIAVGTNDSVLITFANINRIICYNFEGQQLFQFISHSLTSPTDLTVYGNYFYVLQGKIIYKISSAGSVSQREIAIKARYFSVGTKNIFFSDYFGVGHVVERNKDFWPRLTCSQQKQTPVLNNQIYIDDPYHIKKILPMTSSSVLVTYWNLKAILFTDNGTKIWRKSLTFQFQPTDFCRLDSSSFLVLFKENRKIQYITCLVDCPVLNQGPLIDIHAHYIQICHIVSNKFLALTTDENKEVHILLVKEDKVVIENRISLEHCDVSIAATPINFVVVMKKEHKLVFYSIDCKELFERHLDFNGYPHHIYSNKIYFYVIYSRESIVICYDIYGEVKWRLQLPSATVSTIGVVKGTICVVDCNLHRILFYNYREGSYCRLHSRSPYIRNLNIKYSAVDENEKILISQIYHLLNRQLVVSDINSDCLLYISKKGQVVHTFSLPSLATNICRWDSSHMGVTLPLEKELWIIGNISKRVRIISLNHSYVKACKLSDGRIICFCDKPYHLDIVSVQKHNEGEVISTVNIPFFIKSLTIENESLNLLIVAKKNIFVYNTSSKVGFSPLHSSFKAQHSLYGGCIDKKFIYLIDESHMFAINNHDLVVKDYVTNNQLNMQLDLLDVFSRKICVSEMLTSALYLEDLTVSDKAQEFLIPLCLGDKKPVAADCSVITENNLIAVYDRNNNSIKLVTFDGQLLHSIQLDVLVHHMCRWKSNTLVITTDRNQLLTLKTDFPLSFSTYNTEKCYNCIASLSNNLFVCDHGIERFEKYILSVIHINERQSTVEIKKEIDLSGIKSYSDFSHITVIANDIIVVCGDAFTYFLNSNGECLHSFNHLFPYNCMTNDGIYVYIPMWNATSSDTRVVCLSQTGEYKKIFLNKKRSTHKFYFNSINCNGPRFAGNNETSLYIEGLFTLNREKFHVCRLQTDLCSVQIKDIDLSVDGETVVIEKSNPGNVKMFQRNGRLLCHRNLGTTLGGVCFSEKYIMVTAPDREEIFQLNQDLTMHKIWQSLVPYGVIWRKVKNIYWCAHINLTEYHAIQIDNNKLNVLESLSLLKFGSILHFPSSEVRADNKKFSDEQNKELENSESGGASEEIIYDGRLKVRCGNYMAYSMSGSDQVAVRSLPHRTTMFSLPLTTFGEEEYGMYKYIKPVVLQNNTVVFLFKNTLTVTTTEGHVIQQRKINKIPQDICCWSAECFVVVFHEEKQLMFFKEDLSLLKTINTKINYNMIYKKNENQLVCACDVKSCGINSYVDVLNINDETYDYSQRIIIEDKAISAIGVTSSEDIIVIKDEKVQCVVCWYRGGGDLVRSLTLPLLKLPFQGISERPLTIQGENVFIADLNKDIYQVSLFSDCQTLLSSDDIEVRYVMALFASNNFLVVIGALGDNTCCFFNYER</sequence>
<gene>
    <name evidence="1" type="ORF">OCTVUL_1B013876</name>
</gene>
<proteinExistence type="predicted"/>
<name>A0AA36C068_OCTVU</name>
<dbReference type="SUPFAM" id="SSF50969">
    <property type="entry name" value="YVTN repeat-like/Quinoprotein amine dehydrogenase"/>
    <property type="match status" value="1"/>
</dbReference>
<dbReference type="EMBL" id="OX597841">
    <property type="protein sequence ID" value="CAI9743052.1"/>
    <property type="molecule type" value="Genomic_DNA"/>
</dbReference>
<dbReference type="InterPro" id="IPR011047">
    <property type="entry name" value="Quinoprotein_ADH-like_sf"/>
</dbReference>
<accession>A0AA36C068</accession>
<dbReference type="GO" id="GO:0043161">
    <property type="term" value="P:proteasome-mediated ubiquitin-dependent protein catabolic process"/>
    <property type="evidence" value="ECO:0007669"/>
    <property type="project" value="TreeGrafter"/>
</dbReference>
<dbReference type="InterPro" id="IPR011044">
    <property type="entry name" value="Quino_amine_DH_bsu"/>
</dbReference>
<dbReference type="GO" id="GO:0000209">
    <property type="term" value="P:protein polyubiquitination"/>
    <property type="evidence" value="ECO:0007669"/>
    <property type="project" value="TreeGrafter"/>
</dbReference>
<dbReference type="InterPro" id="IPR050952">
    <property type="entry name" value="TRIM-NHL_E3_ligases"/>
</dbReference>
<dbReference type="Proteomes" id="UP001162480">
    <property type="component" value="Chromosome 28"/>
</dbReference>